<reference evidence="6 7" key="1">
    <citation type="submission" date="2016-10" db="EMBL/GenBank/DDBJ databases">
        <authorList>
            <person name="de Groot N.N."/>
        </authorList>
    </citation>
    <scope>NUCLEOTIDE SEQUENCE [LARGE SCALE GENOMIC DNA]</scope>
    <source>
        <strain evidence="6 7">CGMCC 1.10457</strain>
    </source>
</reference>
<comment type="cofactor">
    <cofactor evidence="1">
        <name>Zn(2+)</name>
        <dbReference type="ChEBI" id="CHEBI:29105"/>
    </cofactor>
</comment>
<dbReference type="OrthoDB" id="323389at2157"/>
<dbReference type="Pfam" id="PF24827">
    <property type="entry name" value="AstE_AspA_cat"/>
    <property type="match status" value="1"/>
</dbReference>
<name>A0A1I6LXH4_9EURY</name>
<proteinExistence type="predicted"/>
<evidence type="ECO:0000259" key="5">
    <source>
        <dbReference type="Pfam" id="PF24827"/>
    </source>
</evidence>
<dbReference type="Gene3D" id="3.40.630.10">
    <property type="entry name" value="Zn peptidases"/>
    <property type="match status" value="1"/>
</dbReference>
<dbReference type="EMBL" id="FOZK01000003">
    <property type="protein sequence ID" value="SFS08098.1"/>
    <property type="molecule type" value="Genomic_DNA"/>
</dbReference>
<dbReference type="PANTHER" id="PTHR15162:SF7">
    <property type="entry name" value="SUCCINYLGLUTAMATE DESUCCINYLASE"/>
    <property type="match status" value="1"/>
</dbReference>
<dbReference type="GO" id="GO:0005829">
    <property type="term" value="C:cytosol"/>
    <property type="evidence" value="ECO:0007669"/>
    <property type="project" value="TreeGrafter"/>
</dbReference>
<evidence type="ECO:0000256" key="3">
    <source>
        <dbReference type="ARBA" id="ARBA00022801"/>
    </source>
</evidence>
<dbReference type="InterPro" id="IPR055438">
    <property type="entry name" value="AstE_AspA_cat"/>
</dbReference>
<dbReference type="GO" id="GO:0016788">
    <property type="term" value="F:hydrolase activity, acting on ester bonds"/>
    <property type="evidence" value="ECO:0007669"/>
    <property type="project" value="InterPro"/>
</dbReference>
<feature type="domain" description="Succinylglutamate desuccinylase/Aspartoacylase catalytic" evidence="5">
    <location>
        <begin position="11"/>
        <end position="156"/>
    </location>
</feature>
<protein>
    <submittedName>
        <fullName evidence="6">Succinylglutamate desuccinylase</fullName>
    </submittedName>
</protein>
<dbReference type="SUPFAM" id="SSF53187">
    <property type="entry name" value="Zn-dependent exopeptidases"/>
    <property type="match status" value="1"/>
</dbReference>
<evidence type="ECO:0000256" key="1">
    <source>
        <dbReference type="ARBA" id="ARBA00001947"/>
    </source>
</evidence>
<dbReference type="RefSeq" id="WP_089817790.1">
    <property type="nucleotide sequence ID" value="NZ_FOZK01000003.1"/>
</dbReference>
<dbReference type="PANTHER" id="PTHR15162">
    <property type="entry name" value="ASPARTOACYLASE"/>
    <property type="match status" value="1"/>
</dbReference>
<evidence type="ECO:0000313" key="7">
    <source>
        <dbReference type="Proteomes" id="UP000199062"/>
    </source>
</evidence>
<dbReference type="AlphaFoldDB" id="A0A1I6LXH4"/>
<keyword evidence="7" id="KW-1185">Reference proteome</keyword>
<dbReference type="InterPro" id="IPR050178">
    <property type="entry name" value="AspA/AstE_fam"/>
</dbReference>
<keyword evidence="2" id="KW-0479">Metal-binding</keyword>
<keyword evidence="4" id="KW-0862">Zinc</keyword>
<evidence type="ECO:0000313" key="6">
    <source>
        <dbReference type="EMBL" id="SFS08098.1"/>
    </source>
</evidence>
<accession>A0A1I6LXH4</accession>
<keyword evidence="3" id="KW-0378">Hydrolase</keyword>
<dbReference type="Proteomes" id="UP000199062">
    <property type="component" value="Unassembled WGS sequence"/>
</dbReference>
<evidence type="ECO:0000256" key="4">
    <source>
        <dbReference type="ARBA" id="ARBA00022833"/>
    </source>
</evidence>
<dbReference type="STRING" id="767519.SAMN05216559_3352"/>
<evidence type="ECO:0000256" key="2">
    <source>
        <dbReference type="ARBA" id="ARBA00022723"/>
    </source>
</evidence>
<organism evidence="6 7">
    <name type="scientific">Halomicrobium zhouii</name>
    <dbReference type="NCBI Taxonomy" id="767519"/>
    <lineage>
        <taxon>Archaea</taxon>
        <taxon>Methanobacteriati</taxon>
        <taxon>Methanobacteriota</taxon>
        <taxon>Stenosarchaea group</taxon>
        <taxon>Halobacteria</taxon>
        <taxon>Halobacteriales</taxon>
        <taxon>Haloarculaceae</taxon>
        <taxon>Halomicrobium</taxon>
    </lineage>
</organism>
<dbReference type="GO" id="GO:0046872">
    <property type="term" value="F:metal ion binding"/>
    <property type="evidence" value="ECO:0007669"/>
    <property type="project" value="UniProtKB-KW"/>
</dbReference>
<sequence>MYVEQLGTGDPEIAVVGGIHGDEPCGEHAVRTLLDERPAVQRPVKFVVANELARDRNERYVEVDLNRAFPGDPNAPTHEGRLAAAVAEELRGCTVLGLHSTQSYDGMFALVDEMGPTARSICPRLSIDAVVETTGTNEGRIYSVIPEAIEVECGYQGSAQAAENAVQVTREFLAATGVLPDEGGPRQTDLPVFRLRGPIPKRTADTYDVYVSNFEEVTAGEVFAAVDEENVVAEEPFHPVLLSSHGYEDVFGYRAERVGTLSADEH</sequence>
<gene>
    <name evidence="6" type="ORF">SAMN05216559_3352</name>
</gene>